<reference evidence="3 4" key="1">
    <citation type="submission" date="2024-06" db="EMBL/GenBank/DDBJ databases">
        <authorList>
            <person name="Kraege A."/>
            <person name="Thomma B."/>
        </authorList>
    </citation>
    <scope>NUCLEOTIDE SEQUENCE [LARGE SCALE GENOMIC DNA]</scope>
</reference>
<keyword evidence="4" id="KW-1185">Reference proteome</keyword>
<dbReference type="Proteomes" id="UP001497392">
    <property type="component" value="Unassembled WGS sequence"/>
</dbReference>
<organism evidence="3 4">
    <name type="scientific">Coccomyxa viridis</name>
    <dbReference type="NCBI Taxonomy" id="1274662"/>
    <lineage>
        <taxon>Eukaryota</taxon>
        <taxon>Viridiplantae</taxon>
        <taxon>Chlorophyta</taxon>
        <taxon>core chlorophytes</taxon>
        <taxon>Trebouxiophyceae</taxon>
        <taxon>Trebouxiophyceae incertae sedis</taxon>
        <taxon>Coccomyxaceae</taxon>
        <taxon>Coccomyxa</taxon>
    </lineage>
</organism>
<feature type="transmembrane region" description="Helical" evidence="2">
    <location>
        <begin position="163"/>
        <end position="185"/>
    </location>
</feature>
<gene>
    <name evidence="3" type="primary">g6276</name>
    <name evidence="3" type="ORF">VP750_LOCUS5380</name>
</gene>
<dbReference type="SUPFAM" id="SSF103491">
    <property type="entry name" value="Preprotein translocase SecY subunit"/>
    <property type="match status" value="1"/>
</dbReference>
<evidence type="ECO:0000313" key="4">
    <source>
        <dbReference type="Proteomes" id="UP001497392"/>
    </source>
</evidence>
<evidence type="ECO:0000313" key="3">
    <source>
        <dbReference type="EMBL" id="CAL5223721.1"/>
    </source>
</evidence>
<proteinExistence type="inferred from homology"/>
<dbReference type="PIRSF" id="PIRSF004557">
    <property type="entry name" value="SecY"/>
    <property type="match status" value="1"/>
</dbReference>
<feature type="transmembrane region" description="Helical" evidence="2">
    <location>
        <begin position="302"/>
        <end position="324"/>
    </location>
</feature>
<keyword evidence="2" id="KW-0812">Transmembrane</keyword>
<dbReference type="Gene3D" id="1.10.3370.10">
    <property type="entry name" value="SecY subunit domain"/>
    <property type="match status" value="1"/>
</dbReference>
<feature type="transmembrane region" description="Helical" evidence="2">
    <location>
        <begin position="234"/>
        <end position="254"/>
    </location>
</feature>
<feature type="transmembrane region" description="Helical" evidence="2">
    <location>
        <begin position="393"/>
        <end position="411"/>
    </location>
</feature>
<feature type="transmembrane region" description="Helical" evidence="2">
    <location>
        <begin position="197"/>
        <end position="214"/>
    </location>
</feature>
<protein>
    <submittedName>
        <fullName evidence="3">G6276 protein</fullName>
    </submittedName>
</protein>
<keyword evidence="2" id="KW-1133">Transmembrane helix</keyword>
<feature type="transmembrane region" description="Helical" evidence="2">
    <location>
        <begin position="92"/>
        <end position="112"/>
    </location>
</feature>
<name>A0ABP1FWA2_9CHLO</name>
<feature type="transmembrane region" description="Helical" evidence="2">
    <location>
        <begin position="330"/>
        <end position="351"/>
    </location>
</feature>
<dbReference type="Pfam" id="PF00344">
    <property type="entry name" value="SecY"/>
    <property type="match status" value="1"/>
</dbReference>
<dbReference type="EMBL" id="CAXHTA020000009">
    <property type="protein sequence ID" value="CAL5223721.1"/>
    <property type="molecule type" value="Genomic_DNA"/>
</dbReference>
<dbReference type="PRINTS" id="PR00303">
    <property type="entry name" value="SECYTRNLCASE"/>
</dbReference>
<keyword evidence="2" id="KW-0472">Membrane</keyword>
<feature type="transmembrane region" description="Helical" evidence="2">
    <location>
        <begin position="417"/>
        <end position="438"/>
    </location>
</feature>
<sequence>MYTSYGRMHQHDPAWWRWLANRVPLLDIATPLLRRLAMLALCLALSRIGNVIFLPGLNLEAVGAALSSGAAPAVLQDDLQGELLGIASPLSIYYLGIGPYIDASWTISLIMLSKTPAGINRHLQSLRRAGREGASMLKVYTQIGAVAYAVILGAKRAIELRAFAGRQVGFVTTTMLHLVAGASLLRFAVDQNEAQGLGDGISLLICAGIGARYANMLQALPGVLAAAQVPAWRLIPAAAGCVALVFAATFITRVEKRLPLVYYKKRRKVEEEAPSSSVLPPEPQRAPDYLPMRITPSGTGSLLMASFVFHMIPAALGWLSPALAFAFTKYMFAPAALPWSFGAFVFLMSLLDLSGGSNAQEFADWLGGVDAGVKGISPGPFTEEFMIAQQRTLRIVGGLSMAGLAIAAQLFDSVCVSQIGFSLNSISLILMSGFITTAHRQAQALLQIPRLARVLQQEREALKPSNIDA</sequence>
<comment type="similarity">
    <text evidence="1">Belongs to the SecY/SEC61-alpha family.</text>
</comment>
<dbReference type="PANTHER" id="PTHR10906">
    <property type="entry name" value="SECY/SEC61-ALPHA FAMILY MEMBER"/>
    <property type="match status" value="1"/>
</dbReference>
<evidence type="ECO:0000256" key="1">
    <source>
        <dbReference type="RuleBase" id="RU004349"/>
    </source>
</evidence>
<evidence type="ECO:0000256" key="2">
    <source>
        <dbReference type="SAM" id="Phobius"/>
    </source>
</evidence>
<dbReference type="InterPro" id="IPR002208">
    <property type="entry name" value="SecY/SEC61-alpha"/>
</dbReference>
<accession>A0ABP1FWA2</accession>
<comment type="caution">
    <text evidence="3">The sequence shown here is derived from an EMBL/GenBank/DDBJ whole genome shotgun (WGS) entry which is preliminary data.</text>
</comment>
<feature type="transmembrane region" description="Helical" evidence="2">
    <location>
        <begin position="133"/>
        <end position="151"/>
    </location>
</feature>
<dbReference type="InterPro" id="IPR023201">
    <property type="entry name" value="SecY_dom_sf"/>
</dbReference>